<evidence type="ECO:0000313" key="2">
    <source>
        <dbReference type="Proteomes" id="UP001207468"/>
    </source>
</evidence>
<evidence type="ECO:0000313" key="1">
    <source>
        <dbReference type="EMBL" id="KAI9509981.1"/>
    </source>
</evidence>
<dbReference type="EMBL" id="JAGFNK010000051">
    <property type="protein sequence ID" value="KAI9509981.1"/>
    <property type="molecule type" value="Genomic_DNA"/>
</dbReference>
<accession>A0ACC0UEC5</accession>
<protein>
    <submittedName>
        <fullName evidence="1">Uncharacterized protein</fullName>
    </submittedName>
</protein>
<keyword evidence="2" id="KW-1185">Reference proteome</keyword>
<proteinExistence type="predicted"/>
<reference evidence="1" key="1">
    <citation type="submission" date="2021-03" db="EMBL/GenBank/DDBJ databases">
        <title>Evolutionary priming and transition to the ectomycorrhizal habit in an iconic lineage of mushroom-forming fungi: is preadaptation a requirement?</title>
        <authorList>
            <consortium name="DOE Joint Genome Institute"/>
            <person name="Looney B.P."/>
            <person name="Miyauchi S."/>
            <person name="Morin E."/>
            <person name="Drula E."/>
            <person name="Courty P.E."/>
            <person name="Chicoki N."/>
            <person name="Fauchery L."/>
            <person name="Kohler A."/>
            <person name="Kuo A."/>
            <person name="LaButti K."/>
            <person name="Pangilinan J."/>
            <person name="Lipzen A."/>
            <person name="Riley R."/>
            <person name="Andreopoulos W."/>
            <person name="He G."/>
            <person name="Johnson J."/>
            <person name="Barry K.W."/>
            <person name="Grigoriev I.V."/>
            <person name="Nagy L."/>
            <person name="Hibbett D."/>
            <person name="Henrissat B."/>
            <person name="Matheny P.B."/>
            <person name="Labbe J."/>
            <person name="Martin A.F."/>
        </authorList>
    </citation>
    <scope>NUCLEOTIDE SEQUENCE</scope>
    <source>
        <strain evidence="1">BPL698</strain>
    </source>
</reference>
<comment type="caution">
    <text evidence="1">The sequence shown here is derived from an EMBL/GenBank/DDBJ whole genome shotgun (WGS) entry which is preliminary data.</text>
</comment>
<sequence length="113" mass="12737">MSPTALPSDVSPPTTTPALVGPLSGDRPGLCGLTGDQWRVLLIFVVLLLLILPVMIIVSWQQSKDCSVLWLQLQESVEMARMDWREKLLRHLLRLTDNDIRLINLEPGAIQRR</sequence>
<dbReference type="Proteomes" id="UP001207468">
    <property type="component" value="Unassembled WGS sequence"/>
</dbReference>
<gene>
    <name evidence="1" type="ORF">F5148DRAFT_1282380</name>
</gene>
<name>A0ACC0UEC5_9AGAM</name>
<organism evidence="1 2">
    <name type="scientific">Russula earlei</name>
    <dbReference type="NCBI Taxonomy" id="71964"/>
    <lineage>
        <taxon>Eukaryota</taxon>
        <taxon>Fungi</taxon>
        <taxon>Dikarya</taxon>
        <taxon>Basidiomycota</taxon>
        <taxon>Agaricomycotina</taxon>
        <taxon>Agaricomycetes</taxon>
        <taxon>Russulales</taxon>
        <taxon>Russulaceae</taxon>
        <taxon>Russula</taxon>
    </lineage>
</organism>